<evidence type="ECO:0000313" key="2">
    <source>
        <dbReference type="Proteomes" id="UP001174205"/>
    </source>
</evidence>
<proteinExistence type="predicted"/>
<reference evidence="1" key="1">
    <citation type="submission" date="2023-03" db="EMBL/GenBank/DDBJ databases">
        <title>MT1 and MT2 Draft Genomes of Novel Species.</title>
        <authorList>
            <person name="Venkateswaran K."/>
        </authorList>
    </citation>
    <scope>NUCLEOTIDE SEQUENCE</scope>
    <source>
        <strain evidence="1">F6_3S_P_1C</strain>
    </source>
</reference>
<keyword evidence="2" id="KW-1185">Reference proteome</keyword>
<accession>A0ABT8JKB9</accession>
<gene>
    <name evidence="1" type="ORF">P5G61_30405</name>
</gene>
<protein>
    <submittedName>
        <fullName evidence="1">Uncharacterized protein</fullName>
    </submittedName>
</protein>
<evidence type="ECO:0000313" key="1">
    <source>
        <dbReference type="EMBL" id="MDN4605574.1"/>
    </source>
</evidence>
<name>A0ABT8JKB9_9BACL</name>
<organism evidence="1 2">
    <name type="scientific">Paenibacillus vandeheii</name>
    <dbReference type="NCBI Taxonomy" id="3035917"/>
    <lineage>
        <taxon>Bacteria</taxon>
        <taxon>Bacillati</taxon>
        <taxon>Bacillota</taxon>
        <taxon>Bacilli</taxon>
        <taxon>Bacillales</taxon>
        <taxon>Paenibacillaceae</taxon>
        <taxon>Paenibacillus</taxon>
    </lineage>
</organism>
<comment type="caution">
    <text evidence="1">The sequence shown here is derived from an EMBL/GenBank/DDBJ whole genome shotgun (WGS) entry which is preliminary data.</text>
</comment>
<dbReference type="Proteomes" id="UP001174205">
    <property type="component" value="Unassembled WGS sequence"/>
</dbReference>
<dbReference type="RefSeq" id="WP_301249871.1">
    <property type="nucleotide sequence ID" value="NZ_JAROCD010000024.1"/>
</dbReference>
<sequence>MSLSINRHAITTSYDHSVKANENKLNSLDYDTAQRKAADSLELSKEFEEYAGGVQAPLPTENYSRTYNRSEDAFILTTDQQKSLLSDLQSYLTSSGTSAATDDIAGSTVNPLVSISDLLSSQDLSAATDEDISDLFDQVAEMLQSQRPELLPANDSLRSDRNGTPPMMQAMGGIMPPFAWNIQDTANEENEDSTLNNELTVDEQKSLLRELQNLISSVGSGSASSGEDEENDLISTLKNVWGNTDTTTAGDEEITELFDKIAKLFN</sequence>
<dbReference type="EMBL" id="JAROCD010000024">
    <property type="protein sequence ID" value="MDN4605574.1"/>
    <property type="molecule type" value="Genomic_DNA"/>
</dbReference>